<keyword evidence="6" id="KW-1185">Reference proteome</keyword>
<feature type="active site" evidence="3">
    <location>
        <position position="192"/>
    </location>
</feature>
<dbReference type="InterPro" id="IPR029058">
    <property type="entry name" value="AB_hydrolase_fold"/>
</dbReference>
<dbReference type="Gene3D" id="3.40.50.1820">
    <property type="entry name" value="alpha/beta hydrolase"/>
    <property type="match status" value="1"/>
</dbReference>
<comment type="caution">
    <text evidence="5">The sequence shown here is derived from an EMBL/GenBank/DDBJ whole genome shotgun (WGS) entry which is preliminary data.</text>
</comment>
<evidence type="ECO:0000256" key="2">
    <source>
        <dbReference type="ARBA" id="ARBA00022801"/>
    </source>
</evidence>
<dbReference type="RefSeq" id="WP_206561395.1">
    <property type="nucleotide sequence ID" value="NZ_JAFKCZ010000011.1"/>
</dbReference>
<name>A0A939DGM1_9GAMM</name>
<dbReference type="SUPFAM" id="SSF53474">
    <property type="entry name" value="alpha/beta-Hydrolases"/>
    <property type="match status" value="1"/>
</dbReference>
<dbReference type="Pfam" id="PF07859">
    <property type="entry name" value="Abhydrolase_3"/>
    <property type="match status" value="1"/>
</dbReference>
<dbReference type="GO" id="GO:0016787">
    <property type="term" value="F:hydrolase activity"/>
    <property type="evidence" value="ECO:0007669"/>
    <property type="project" value="UniProtKB-KW"/>
</dbReference>
<evidence type="ECO:0000256" key="1">
    <source>
        <dbReference type="ARBA" id="ARBA00010515"/>
    </source>
</evidence>
<organism evidence="5 6">
    <name type="scientific">Parahaliea mediterranea</name>
    <dbReference type="NCBI Taxonomy" id="651086"/>
    <lineage>
        <taxon>Bacteria</taxon>
        <taxon>Pseudomonadati</taxon>
        <taxon>Pseudomonadota</taxon>
        <taxon>Gammaproteobacteria</taxon>
        <taxon>Cellvibrionales</taxon>
        <taxon>Halieaceae</taxon>
        <taxon>Parahaliea</taxon>
    </lineage>
</organism>
<dbReference type="PROSITE" id="PS01174">
    <property type="entry name" value="LIPASE_GDXG_SER"/>
    <property type="match status" value="1"/>
</dbReference>
<feature type="domain" description="Alpha/beta hydrolase fold-3" evidence="4">
    <location>
        <begin position="114"/>
        <end position="328"/>
    </location>
</feature>
<evidence type="ECO:0000313" key="6">
    <source>
        <dbReference type="Proteomes" id="UP000664303"/>
    </source>
</evidence>
<dbReference type="InterPro" id="IPR050300">
    <property type="entry name" value="GDXG_lipolytic_enzyme"/>
</dbReference>
<comment type="similarity">
    <text evidence="1">Belongs to the 'GDXG' lipolytic enzyme family.</text>
</comment>
<dbReference type="Proteomes" id="UP000664303">
    <property type="component" value="Unassembled WGS sequence"/>
</dbReference>
<gene>
    <name evidence="5" type="ORF">JYP50_15145</name>
</gene>
<dbReference type="PANTHER" id="PTHR48081">
    <property type="entry name" value="AB HYDROLASE SUPERFAMILY PROTEIN C4A8.06C"/>
    <property type="match status" value="1"/>
</dbReference>
<dbReference type="InterPro" id="IPR002168">
    <property type="entry name" value="Lipase_GDXG_HIS_AS"/>
</dbReference>
<evidence type="ECO:0000256" key="3">
    <source>
        <dbReference type="PROSITE-ProRule" id="PRU10038"/>
    </source>
</evidence>
<evidence type="ECO:0000259" key="4">
    <source>
        <dbReference type="Pfam" id="PF07859"/>
    </source>
</evidence>
<protein>
    <submittedName>
        <fullName evidence="5">Alpha/beta hydrolase</fullName>
    </submittedName>
</protein>
<accession>A0A939DGM1</accession>
<dbReference type="PANTHER" id="PTHR48081:SF8">
    <property type="entry name" value="ALPHA_BETA HYDROLASE FOLD-3 DOMAIN-CONTAINING PROTEIN-RELATED"/>
    <property type="match status" value="1"/>
</dbReference>
<dbReference type="InterPro" id="IPR013094">
    <property type="entry name" value="AB_hydrolase_3"/>
</dbReference>
<sequence>MLWFVIAVLALCAFTLYKLRGENLVFLDQPTDQPRLAAPAAAPSPAHHQVVESLQAFSRAGRGLKGSARLAAIRDFMDSLSDGRDLASELRTVPAGGPRGEWVLAPGANPRRRLLYIHGGAWMAGSPRSHRSITNRLSLDNGCAVFSLDYRLMPEHRRRDGIEDCRDAYRWLLENGPDDTAPAEFIAIAGDSAGGNLTLSLIAWVRDVGLRTPDAAVAFSPATDGAMTSPSLRGNLGTDPMLGPAFGKLTRIPGPLLWWATWLGTRFMPSDPVVSPLRGDLRGLPPLLIQASEAEMLLDDARRYARKAQLAGSPVELQTWPHMVHVWQIFTPELPEAEEAYREVAAFLQRAGAASEASPA</sequence>
<dbReference type="PROSITE" id="PS01173">
    <property type="entry name" value="LIPASE_GDXG_HIS"/>
    <property type="match status" value="1"/>
</dbReference>
<proteinExistence type="inferred from homology"/>
<dbReference type="AlphaFoldDB" id="A0A939DGM1"/>
<reference evidence="5" key="1">
    <citation type="submission" date="2021-02" db="EMBL/GenBank/DDBJ databases">
        <title>PHA producing bacteria isolated from coastal sediment in Guangdong, Shenzhen.</title>
        <authorList>
            <person name="Zheng W."/>
            <person name="Yu S."/>
            <person name="Huang Y."/>
        </authorList>
    </citation>
    <scope>NUCLEOTIDE SEQUENCE</scope>
    <source>
        <strain evidence="5">TN14-10</strain>
    </source>
</reference>
<evidence type="ECO:0000313" key="5">
    <source>
        <dbReference type="EMBL" id="MBN7797945.1"/>
    </source>
</evidence>
<dbReference type="InterPro" id="IPR033140">
    <property type="entry name" value="Lipase_GDXG_put_SER_AS"/>
</dbReference>
<dbReference type="EMBL" id="JAFKCZ010000011">
    <property type="protein sequence ID" value="MBN7797945.1"/>
    <property type="molecule type" value="Genomic_DNA"/>
</dbReference>
<keyword evidence="2 5" id="KW-0378">Hydrolase</keyword>